<dbReference type="EMBL" id="CAJVPP010000823">
    <property type="protein sequence ID" value="CAG8515044.1"/>
    <property type="molecule type" value="Genomic_DNA"/>
</dbReference>
<proteinExistence type="predicted"/>
<accession>A0A9N9A253</accession>
<evidence type="ECO:0000313" key="1">
    <source>
        <dbReference type="EMBL" id="CAG8515044.1"/>
    </source>
</evidence>
<keyword evidence="2" id="KW-1185">Reference proteome</keyword>
<gene>
    <name evidence="1" type="ORF">FMOSSE_LOCUS4739</name>
</gene>
<sequence>MLLTGKDSYGIHELFISSKKQECNKQEQLIVQDQSKITGLMENLKPRKKKKGLERTVSAVVKSLSYSVRVSVKKRRVIKTLFCLVHGNPLKAVLSDIPLHILEKSFEEKCESKIPHTMESKMFPYDEEATQMIILENNEERGILLLKSQPNYPDTPLAQQYPDTPLEQQVPTCEDIAPYKWTGHIEKVLKYFEDNLDLSTRTINGGTDLVLVESSYIKSKMLELGIHATIELKKKLKDGDYRQAILQMIVADTSDVHLEDWKHPWKHFRKGWKHNSLINTLDWKLPTKFYTIGSKNAHHWPIPLQIKT</sequence>
<dbReference type="Proteomes" id="UP000789375">
    <property type="component" value="Unassembled WGS sequence"/>
</dbReference>
<comment type="caution">
    <text evidence="1">The sequence shown here is derived from an EMBL/GenBank/DDBJ whole genome shotgun (WGS) entry which is preliminary data.</text>
</comment>
<reference evidence="1" key="1">
    <citation type="submission" date="2021-06" db="EMBL/GenBank/DDBJ databases">
        <authorList>
            <person name="Kallberg Y."/>
            <person name="Tangrot J."/>
            <person name="Rosling A."/>
        </authorList>
    </citation>
    <scope>NUCLEOTIDE SEQUENCE</scope>
    <source>
        <strain evidence="1">87-6 pot B 2015</strain>
    </source>
</reference>
<dbReference type="AlphaFoldDB" id="A0A9N9A253"/>
<organism evidence="1 2">
    <name type="scientific">Funneliformis mosseae</name>
    <name type="common">Endomycorrhizal fungus</name>
    <name type="synonym">Glomus mosseae</name>
    <dbReference type="NCBI Taxonomy" id="27381"/>
    <lineage>
        <taxon>Eukaryota</taxon>
        <taxon>Fungi</taxon>
        <taxon>Fungi incertae sedis</taxon>
        <taxon>Mucoromycota</taxon>
        <taxon>Glomeromycotina</taxon>
        <taxon>Glomeromycetes</taxon>
        <taxon>Glomerales</taxon>
        <taxon>Glomeraceae</taxon>
        <taxon>Funneliformis</taxon>
    </lineage>
</organism>
<name>A0A9N9A253_FUNMO</name>
<evidence type="ECO:0000313" key="2">
    <source>
        <dbReference type="Proteomes" id="UP000789375"/>
    </source>
</evidence>
<protein>
    <submittedName>
        <fullName evidence="1">907_t:CDS:1</fullName>
    </submittedName>
</protein>